<proteinExistence type="predicted"/>
<sequence length="51" mass="6091">MRMAHSSQRHRCSAKYMLYMLKRQDLVLAPEFTRKKSGKAFPSLFFIIQKN</sequence>
<accession>A0A0V1F5I1</accession>
<name>A0A0V1F5I1_9BILA</name>
<dbReference type="Proteomes" id="UP000055024">
    <property type="component" value="Unassembled WGS sequence"/>
</dbReference>
<organism evidence="1 2">
    <name type="scientific">Trichinella zimbabwensis</name>
    <dbReference type="NCBI Taxonomy" id="268475"/>
    <lineage>
        <taxon>Eukaryota</taxon>
        <taxon>Metazoa</taxon>
        <taxon>Ecdysozoa</taxon>
        <taxon>Nematoda</taxon>
        <taxon>Enoplea</taxon>
        <taxon>Dorylaimia</taxon>
        <taxon>Trichinellida</taxon>
        <taxon>Trichinellidae</taxon>
        <taxon>Trichinella</taxon>
    </lineage>
</organism>
<keyword evidence="2" id="KW-1185">Reference proteome</keyword>
<gene>
    <name evidence="1" type="ORF">T11_15147</name>
</gene>
<protein>
    <submittedName>
        <fullName evidence="1">Uncharacterized protein</fullName>
    </submittedName>
</protein>
<dbReference type="AlphaFoldDB" id="A0A0V1F5I1"/>
<dbReference type="EMBL" id="JYDP01006488">
    <property type="protein sequence ID" value="KRY81430.1"/>
    <property type="molecule type" value="Genomic_DNA"/>
</dbReference>
<reference evidence="1 2" key="1">
    <citation type="submission" date="2015-01" db="EMBL/GenBank/DDBJ databases">
        <title>Evolution of Trichinella species and genotypes.</title>
        <authorList>
            <person name="Korhonen P.K."/>
            <person name="Edoardo P."/>
            <person name="Giuseppe L.R."/>
            <person name="Gasser R.B."/>
        </authorList>
    </citation>
    <scope>NUCLEOTIDE SEQUENCE [LARGE SCALE GENOMIC DNA]</scope>
    <source>
        <strain evidence="1">ISS1029</strain>
    </source>
</reference>
<comment type="caution">
    <text evidence="1">The sequence shown here is derived from an EMBL/GenBank/DDBJ whole genome shotgun (WGS) entry which is preliminary data.</text>
</comment>
<evidence type="ECO:0000313" key="1">
    <source>
        <dbReference type="EMBL" id="KRY81430.1"/>
    </source>
</evidence>
<evidence type="ECO:0000313" key="2">
    <source>
        <dbReference type="Proteomes" id="UP000055024"/>
    </source>
</evidence>